<evidence type="ECO:0000256" key="5">
    <source>
        <dbReference type="SAM" id="MobiDB-lite"/>
    </source>
</evidence>
<feature type="domain" description="CDC48 N-terminal subdomain" evidence="7">
    <location>
        <begin position="5"/>
        <end position="90"/>
    </location>
</feature>
<evidence type="ECO:0000256" key="4">
    <source>
        <dbReference type="RuleBase" id="RU003651"/>
    </source>
</evidence>
<dbReference type="Proteomes" id="UP000000844">
    <property type="component" value="Chromosome"/>
</dbReference>
<proteinExistence type="inferred from homology"/>
<evidence type="ECO:0000259" key="7">
    <source>
        <dbReference type="SMART" id="SM01073"/>
    </source>
</evidence>
<sequence>MTSLNLTISLRPAALDARRGIVRLHPEVLAALGLLPGDPVRLHGRRTTTGIALAAERYAGRGQVYADDLTLGNVGAIDGDEVAVEPVALAAARRVVVTAPVEITAAVSAETLRLALLSKVVSVGDEVSLLPLDIGGAGRDSVEQARRSLSNTVGMGWTTVLLSIADAEPAEAVMITSDTVVSWQRAGSAPPVRRRHDMHLVRPPDEPAAPAAPRAATANLAPAAAETPEPEVVDFEELAGVRAEAEQLRELLDLAFHHREVLATVGTEISLGILVTGPSGTGKSTLIRSVAKEVKANLVHVWAPDIAALAANDANAALRRQVAKLTPPGVLMVSGVEALAPRDESTPMSTVFRKTVRTILEAGHSVVCTTANPEAVSPELRQSGLLEHEIGIPMPDALARKELLTAFTQTMRLAAEVHLEEVAAKAPGFVAADLSTLVREAGVRAAMRAKEGGATALQPQDFTAALATVRPSSMADSTLELAQITLDDVGDMTEVKQTLTEAVLWPLTYPDTFTRLGIEAPRGVLLYGPPGCGKTYLVKAIAGSGRSNVMSVKGAELLNKWVGESEASVRELFRRARQAAPTLLFFDELDALAPVRGQDSNSGTADRVVASLLTELDGVESLRNVVVIGATNRPDMIDPALLRPGRLERLVYVPPPDAEARAAILRSASKDVPLASDVDLDDLGAALDNYSAADCAALIRESALSAMRESMDASEVTREHVADARTRVRPSLNPEQLAWLENYAKKRAS</sequence>
<evidence type="ECO:0000313" key="9">
    <source>
        <dbReference type="Proteomes" id="UP000000844"/>
    </source>
</evidence>
<evidence type="ECO:0000259" key="6">
    <source>
        <dbReference type="SMART" id="SM00382"/>
    </source>
</evidence>
<dbReference type="InterPro" id="IPR003959">
    <property type="entry name" value="ATPase_AAA_core"/>
</dbReference>
<evidence type="ECO:0000256" key="3">
    <source>
        <dbReference type="ARBA" id="ARBA00022840"/>
    </source>
</evidence>
<dbReference type="AlphaFoldDB" id="D3Q4J1"/>
<dbReference type="Gene3D" id="1.10.8.60">
    <property type="match status" value="2"/>
</dbReference>
<dbReference type="InterPro" id="IPR050168">
    <property type="entry name" value="AAA_ATPase_domain"/>
</dbReference>
<protein>
    <submittedName>
        <fullName evidence="8">Adenosinetriphosphatase</fullName>
        <ecNumber evidence="8">3.6.1.3</ecNumber>
    </submittedName>
</protein>
<dbReference type="SUPFAM" id="SSF50692">
    <property type="entry name" value="ADC-like"/>
    <property type="match status" value="1"/>
</dbReference>
<dbReference type="SMART" id="SM01073">
    <property type="entry name" value="CDC48_N"/>
    <property type="match status" value="1"/>
</dbReference>
<dbReference type="GO" id="GO:0005524">
    <property type="term" value="F:ATP binding"/>
    <property type="evidence" value="ECO:0007669"/>
    <property type="project" value="UniProtKB-KW"/>
</dbReference>
<dbReference type="Pfam" id="PF17862">
    <property type="entry name" value="AAA_lid_3"/>
    <property type="match status" value="2"/>
</dbReference>
<dbReference type="STRING" id="446470.Snas_0436"/>
<dbReference type="PROSITE" id="PS00674">
    <property type="entry name" value="AAA"/>
    <property type="match status" value="1"/>
</dbReference>
<dbReference type="KEGG" id="sna:Snas_0436"/>
<gene>
    <name evidence="8" type="ordered locus">Snas_0436</name>
</gene>
<name>D3Q4J1_STANL</name>
<feature type="compositionally biased region" description="Low complexity" evidence="5">
    <location>
        <begin position="208"/>
        <end position="227"/>
    </location>
</feature>
<organism evidence="8 9">
    <name type="scientific">Stackebrandtia nassauensis (strain DSM 44728 / CIP 108903 / NRRL B-16338 / NBRC 102104 / LLR-40K-21)</name>
    <dbReference type="NCBI Taxonomy" id="446470"/>
    <lineage>
        <taxon>Bacteria</taxon>
        <taxon>Bacillati</taxon>
        <taxon>Actinomycetota</taxon>
        <taxon>Actinomycetes</taxon>
        <taxon>Glycomycetales</taxon>
        <taxon>Glycomycetaceae</taxon>
        <taxon>Stackebrandtia</taxon>
    </lineage>
</organism>
<keyword evidence="8" id="KW-0378">Hydrolase</keyword>
<dbReference type="PANTHER" id="PTHR23077:SF171">
    <property type="entry name" value="NUCLEAR VALOSIN-CONTAINING PROTEIN-LIKE"/>
    <property type="match status" value="1"/>
</dbReference>
<dbReference type="InterPro" id="IPR041569">
    <property type="entry name" value="AAA_lid_3"/>
</dbReference>
<comment type="similarity">
    <text evidence="4">Belongs to the AAA ATPase family.</text>
</comment>
<dbReference type="FunFam" id="3.40.50.300:FF:000018">
    <property type="entry name" value="Cell division control 48"/>
    <property type="match status" value="1"/>
</dbReference>
<dbReference type="InterPro" id="IPR003338">
    <property type="entry name" value="CDC4_N-term_subdom"/>
</dbReference>
<dbReference type="Gene3D" id="2.40.40.20">
    <property type="match status" value="1"/>
</dbReference>
<reference evidence="8 9" key="1">
    <citation type="journal article" date="2009" name="Stand. Genomic Sci.">
        <title>Complete genome sequence of Stackebrandtia nassauensis type strain (LLR-40K-21).</title>
        <authorList>
            <person name="Munk C."/>
            <person name="Lapidus A."/>
            <person name="Copeland A."/>
            <person name="Jando M."/>
            <person name="Mayilraj S."/>
            <person name="Glavina Del Rio T."/>
            <person name="Nolan M."/>
            <person name="Chen F."/>
            <person name="Lucas S."/>
            <person name="Tice H."/>
            <person name="Cheng J.F."/>
            <person name="Han C."/>
            <person name="Detter J.C."/>
            <person name="Bruce D."/>
            <person name="Goodwin L."/>
            <person name="Chain P."/>
            <person name="Pitluck S."/>
            <person name="Goker M."/>
            <person name="Ovchinikova G."/>
            <person name="Pati A."/>
            <person name="Ivanova N."/>
            <person name="Mavromatis K."/>
            <person name="Chen A."/>
            <person name="Palaniappan K."/>
            <person name="Land M."/>
            <person name="Hauser L."/>
            <person name="Chang Y.J."/>
            <person name="Jeffries C.D."/>
            <person name="Bristow J."/>
            <person name="Eisen J.A."/>
            <person name="Markowitz V."/>
            <person name="Hugenholtz P."/>
            <person name="Kyrpides N.C."/>
            <person name="Klenk H.P."/>
        </authorList>
    </citation>
    <scope>NUCLEOTIDE SEQUENCE [LARGE SCALE GENOMIC DNA]</scope>
    <source>
        <strain evidence="9">DSM 44728 / CIP 108903 / NRRL B-16338 / NBRC 102104 / LLR-40K-21</strain>
    </source>
</reference>
<feature type="domain" description="AAA+ ATPase" evidence="6">
    <location>
        <begin position="520"/>
        <end position="657"/>
    </location>
</feature>
<dbReference type="eggNOG" id="COG0464">
    <property type="taxonomic scope" value="Bacteria"/>
</dbReference>
<accession>D3Q4J1</accession>
<evidence type="ECO:0000256" key="2">
    <source>
        <dbReference type="ARBA" id="ARBA00022741"/>
    </source>
</evidence>
<dbReference type="PANTHER" id="PTHR23077">
    <property type="entry name" value="AAA-FAMILY ATPASE"/>
    <property type="match status" value="1"/>
</dbReference>
<keyword evidence="1" id="KW-0677">Repeat</keyword>
<dbReference type="SMART" id="SM00382">
    <property type="entry name" value="AAA"/>
    <property type="match status" value="2"/>
</dbReference>
<dbReference type="InterPro" id="IPR027417">
    <property type="entry name" value="P-loop_NTPase"/>
</dbReference>
<dbReference type="EC" id="3.6.1.3" evidence="8"/>
<dbReference type="InterPro" id="IPR009010">
    <property type="entry name" value="Asp_de-COase-like_dom_sf"/>
</dbReference>
<keyword evidence="2 4" id="KW-0547">Nucleotide-binding</keyword>
<dbReference type="InterPro" id="IPR003593">
    <property type="entry name" value="AAA+_ATPase"/>
</dbReference>
<dbReference type="GO" id="GO:0005737">
    <property type="term" value="C:cytoplasm"/>
    <property type="evidence" value="ECO:0007669"/>
    <property type="project" value="UniProtKB-ARBA"/>
</dbReference>
<dbReference type="Pfam" id="PF02359">
    <property type="entry name" value="CDC48_N"/>
    <property type="match status" value="1"/>
</dbReference>
<dbReference type="EMBL" id="CP001778">
    <property type="protein sequence ID" value="ADD40151.1"/>
    <property type="molecule type" value="Genomic_DNA"/>
</dbReference>
<dbReference type="SUPFAM" id="SSF52540">
    <property type="entry name" value="P-loop containing nucleoside triphosphate hydrolases"/>
    <property type="match status" value="2"/>
</dbReference>
<feature type="domain" description="AAA+ ATPase" evidence="6">
    <location>
        <begin position="269"/>
        <end position="416"/>
    </location>
</feature>
<dbReference type="CDD" id="cd19511">
    <property type="entry name" value="RecA-like_CDC48_r2-like"/>
    <property type="match status" value="1"/>
</dbReference>
<dbReference type="GO" id="GO:0016887">
    <property type="term" value="F:ATP hydrolysis activity"/>
    <property type="evidence" value="ECO:0007669"/>
    <property type="project" value="InterPro"/>
</dbReference>
<feature type="region of interest" description="Disordered" evidence="5">
    <location>
        <begin position="202"/>
        <end position="229"/>
    </location>
</feature>
<dbReference type="Pfam" id="PF00004">
    <property type="entry name" value="AAA"/>
    <property type="match status" value="2"/>
</dbReference>
<evidence type="ECO:0000256" key="1">
    <source>
        <dbReference type="ARBA" id="ARBA00022737"/>
    </source>
</evidence>
<dbReference type="RefSeq" id="WP_013015722.1">
    <property type="nucleotide sequence ID" value="NC_013947.1"/>
</dbReference>
<dbReference type="eggNOG" id="COG1222">
    <property type="taxonomic scope" value="Bacteria"/>
</dbReference>
<dbReference type="Gene3D" id="3.40.50.300">
    <property type="entry name" value="P-loop containing nucleotide triphosphate hydrolases"/>
    <property type="match status" value="2"/>
</dbReference>
<dbReference type="InterPro" id="IPR003960">
    <property type="entry name" value="ATPase_AAA_CS"/>
</dbReference>
<keyword evidence="9" id="KW-1185">Reference proteome</keyword>
<dbReference type="HOGENOM" id="CLU_000688_12_3_11"/>
<keyword evidence="3 4" id="KW-0067">ATP-binding</keyword>
<evidence type="ECO:0000313" key="8">
    <source>
        <dbReference type="EMBL" id="ADD40151.1"/>
    </source>
</evidence>